<dbReference type="EMBL" id="CAJPDT010000081">
    <property type="protein sequence ID" value="CAF9935092.1"/>
    <property type="molecule type" value="Genomic_DNA"/>
</dbReference>
<evidence type="ECO:0008006" key="3">
    <source>
        <dbReference type="Google" id="ProtNLM"/>
    </source>
</evidence>
<keyword evidence="2" id="KW-1185">Reference proteome</keyword>
<dbReference type="AlphaFoldDB" id="A0A8H3IP27"/>
<protein>
    <recommendedName>
        <fullName evidence="3">F-box domain-containing protein</fullName>
    </recommendedName>
</protein>
<evidence type="ECO:0000313" key="2">
    <source>
        <dbReference type="Proteomes" id="UP000664534"/>
    </source>
</evidence>
<proteinExistence type="predicted"/>
<organism evidence="1 2">
    <name type="scientific">Imshaugia aleurites</name>
    <dbReference type="NCBI Taxonomy" id="172621"/>
    <lineage>
        <taxon>Eukaryota</taxon>
        <taxon>Fungi</taxon>
        <taxon>Dikarya</taxon>
        <taxon>Ascomycota</taxon>
        <taxon>Pezizomycotina</taxon>
        <taxon>Lecanoromycetes</taxon>
        <taxon>OSLEUM clade</taxon>
        <taxon>Lecanoromycetidae</taxon>
        <taxon>Lecanorales</taxon>
        <taxon>Lecanorineae</taxon>
        <taxon>Parmeliaceae</taxon>
        <taxon>Imshaugia</taxon>
    </lineage>
</organism>
<evidence type="ECO:0000313" key="1">
    <source>
        <dbReference type="EMBL" id="CAF9935092.1"/>
    </source>
</evidence>
<gene>
    <name evidence="1" type="ORF">IMSHALPRED_010101</name>
</gene>
<accession>A0A8H3IP27</accession>
<sequence>MATFFGLPSEIKLQIIEITAPDDIENFALCCKLVYGLAGKTLRQHVADKESYSGLRFPQLQIDKNQVLADYYKLLDIAENRRLRLYPKNIVLDLDPLAMVDPNTNMDARHDSLRVLHDLESPYIRKDEMKACYNRICAGGRETANSLLLTLLPNVDRMSIYEKQGHGIEILNTIEKISKINQEAPSSSWEKLSLTKLHEVHIGSLNRGDRASALVEAFMNLPSLRVVRGSYLGRAYAFDNWVDPELRSNVTEFHFRNCALGTQQLRRLFKHVRALEVFSYSDYHVEEGKSAVYGSGAIIDTLNSYARNTLTYLNYSSTGYDDDDDSRPYSGTLRSLEALKTLRITRAILIEQRPSHPLVHQLPSSLEDLELVDLFPWWMLN</sequence>
<dbReference type="OrthoDB" id="5311151at2759"/>
<reference evidence="1" key="1">
    <citation type="submission" date="2021-03" db="EMBL/GenBank/DDBJ databases">
        <authorList>
            <person name="Tagirdzhanova G."/>
        </authorList>
    </citation>
    <scope>NUCLEOTIDE SEQUENCE</scope>
</reference>
<dbReference type="Proteomes" id="UP000664534">
    <property type="component" value="Unassembled WGS sequence"/>
</dbReference>
<comment type="caution">
    <text evidence="1">The sequence shown here is derived from an EMBL/GenBank/DDBJ whole genome shotgun (WGS) entry which is preliminary data.</text>
</comment>
<name>A0A8H3IP27_9LECA</name>